<dbReference type="OrthoDB" id="277306at2"/>
<proteinExistence type="predicted"/>
<keyword evidence="1" id="KW-0472">Membrane</keyword>
<dbReference type="GO" id="GO:0016788">
    <property type="term" value="F:hydrolase activity, acting on ester bonds"/>
    <property type="evidence" value="ECO:0007669"/>
    <property type="project" value="UniProtKB-ARBA"/>
</dbReference>
<dbReference type="AlphaFoldDB" id="A0A5S9IJX8"/>
<feature type="transmembrane region" description="Helical" evidence="1">
    <location>
        <begin position="12"/>
        <end position="35"/>
    </location>
</feature>
<dbReference type="Proteomes" id="UP000326354">
    <property type="component" value="Chromosome"/>
</dbReference>
<reference evidence="2 3" key="1">
    <citation type="submission" date="2019-08" db="EMBL/GenBank/DDBJ databases">
        <title>Complete genome sequence of Candidatus Uab amorphum.</title>
        <authorList>
            <person name="Shiratori T."/>
            <person name="Suzuki S."/>
            <person name="Kakizawa Y."/>
            <person name="Ishida K."/>
        </authorList>
    </citation>
    <scope>NUCLEOTIDE SEQUENCE [LARGE SCALE GENOMIC DNA]</scope>
    <source>
        <strain evidence="2 3">SRT547</strain>
    </source>
</reference>
<dbReference type="Gene3D" id="3.40.50.1110">
    <property type="entry name" value="SGNH hydrolase"/>
    <property type="match status" value="1"/>
</dbReference>
<dbReference type="InterPro" id="IPR036514">
    <property type="entry name" value="SGNH_hydro_sf"/>
</dbReference>
<evidence type="ECO:0000313" key="2">
    <source>
        <dbReference type="EMBL" id="BBM82430.1"/>
    </source>
</evidence>
<evidence type="ECO:0008006" key="4">
    <source>
        <dbReference type="Google" id="ProtNLM"/>
    </source>
</evidence>
<organism evidence="2 3">
    <name type="scientific">Uabimicrobium amorphum</name>
    <dbReference type="NCBI Taxonomy" id="2596890"/>
    <lineage>
        <taxon>Bacteria</taxon>
        <taxon>Pseudomonadati</taxon>
        <taxon>Planctomycetota</taxon>
        <taxon>Candidatus Uabimicrobiia</taxon>
        <taxon>Candidatus Uabimicrobiales</taxon>
        <taxon>Candidatus Uabimicrobiaceae</taxon>
        <taxon>Candidatus Uabimicrobium</taxon>
    </lineage>
</organism>
<name>A0A5S9IJX8_UABAM</name>
<protein>
    <recommendedName>
        <fullName evidence="4">SGNH hydrolase-type esterase domain-containing protein</fullName>
    </recommendedName>
</protein>
<sequence length="375" mass="44406">MYHLSPRKKKVIFVTVLLLLMFIFVEACCFFLLHFHHRRPSFVKLSVEQKQLIPLIVSGKSTRLRYSQTLGWEPRPGFSDATYQYNRHGARSQYDYTQECSVEKMRVLCFGDSYTHCDEVGNDETWQFEITKLFPQYEIINFGVSGYGLDQAYLRYVQKKDIYRGAKVVVIGYMTENINRSENVFRPFYQTNTKIPLAKPRFQLINDELVLCKNPLSLVDYNLLVTKPLPTLSKLGQNDFFYMNCYQRGLLDVLPSVRLLKTRWHTRQFEFYHSSSLDLLCRIFQKFHREVKKYGAMPVIVIFPNIYDIKNLPQGKYYQPLLSRLDKLQYKYIDIAEAFRDVENPRKYFLQAHYNNLGNRIVAEAIAKFIERSIK</sequence>
<keyword evidence="1" id="KW-0812">Transmembrane</keyword>
<keyword evidence="1" id="KW-1133">Transmembrane helix</keyword>
<dbReference type="EMBL" id="AP019860">
    <property type="protein sequence ID" value="BBM82430.1"/>
    <property type="molecule type" value="Genomic_DNA"/>
</dbReference>
<evidence type="ECO:0000256" key="1">
    <source>
        <dbReference type="SAM" id="Phobius"/>
    </source>
</evidence>
<accession>A0A5S9IJX8</accession>
<dbReference type="RefSeq" id="WP_151966676.1">
    <property type="nucleotide sequence ID" value="NZ_AP019860.1"/>
</dbReference>
<dbReference type="KEGG" id="uam:UABAM_00773"/>
<gene>
    <name evidence="2" type="ORF">UABAM_00773</name>
</gene>
<evidence type="ECO:0000313" key="3">
    <source>
        <dbReference type="Proteomes" id="UP000326354"/>
    </source>
</evidence>
<dbReference type="CDD" id="cd00229">
    <property type="entry name" value="SGNH_hydrolase"/>
    <property type="match status" value="1"/>
</dbReference>
<dbReference type="SUPFAM" id="SSF52266">
    <property type="entry name" value="SGNH hydrolase"/>
    <property type="match status" value="1"/>
</dbReference>
<keyword evidence="3" id="KW-1185">Reference proteome</keyword>